<accession>A0A8H3EJ71</accession>
<comment type="caution">
    <text evidence="2">The sequence shown here is derived from an EMBL/GenBank/DDBJ whole genome shotgun (WGS) entry which is preliminary data.</text>
</comment>
<feature type="compositionally biased region" description="Low complexity" evidence="1">
    <location>
        <begin position="37"/>
        <end position="47"/>
    </location>
</feature>
<feature type="compositionally biased region" description="Polar residues" evidence="1">
    <location>
        <begin position="318"/>
        <end position="330"/>
    </location>
</feature>
<feature type="region of interest" description="Disordered" evidence="1">
    <location>
        <begin position="144"/>
        <end position="169"/>
    </location>
</feature>
<keyword evidence="3" id="KW-1185">Reference proteome</keyword>
<gene>
    <name evidence="2" type="ORF">ALECFALPRED_002197</name>
</gene>
<feature type="compositionally biased region" description="Basic residues" evidence="1">
    <location>
        <begin position="48"/>
        <end position="68"/>
    </location>
</feature>
<dbReference type="Proteomes" id="UP000664203">
    <property type="component" value="Unassembled WGS sequence"/>
</dbReference>
<dbReference type="OrthoDB" id="10507163at2759"/>
<name>A0A8H3EJ71_9LECA</name>
<dbReference type="EMBL" id="CAJPDR010000016">
    <property type="protein sequence ID" value="CAF9906318.1"/>
    <property type="molecule type" value="Genomic_DNA"/>
</dbReference>
<feature type="compositionally biased region" description="Low complexity" evidence="1">
    <location>
        <begin position="302"/>
        <end position="314"/>
    </location>
</feature>
<feature type="region of interest" description="Disordered" evidence="1">
    <location>
        <begin position="37"/>
        <end position="71"/>
    </location>
</feature>
<feature type="compositionally biased region" description="Low complexity" evidence="1">
    <location>
        <begin position="339"/>
        <end position="358"/>
    </location>
</feature>
<evidence type="ECO:0000313" key="3">
    <source>
        <dbReference type="Proteomes" id="UP000664203"/>
    </source>
</evidence>
<reference evidence="2" key="1">
    <citation type="submission" date="2021-03" db="EMBL/GenBank/DDBJ databases">
        <authorList>
            <person name="Tagirdzhanova G."/>
        </authorList>
    </citation>
    <scope>NUCLEOTIDE SEQUENCE</scope>
</reference>
<sequence length="358" mass="36138">MPTCNGRFPHNHGKRQLDGYQAPVVTTAVSSIKTSFTATTKATTPKTHTTKSKQPKRTHTHKTAKHTSTKTGSYTFLGSLGQVGTSVPSFLGANPYGSYPTGTNPLGSCYLGAAYGCTSGGTGGPSPTKSPPPIYPNTTATYTSSASLKLGPHGPPLHGPPPYGPPGGPPAFPASSLSALEAGVAASPTISSTGIVTYQNLIGYPIESGAVPPFSTEIAGGPPPSFPGGPSNGPPLCPPPVTITFTSTATVIFTEPAPVAPLTTLTSTQLSSAPFGLGNGTAFHGPTDGTGTGSYLTTFRPTNSANTSAKTSTKISHRTSTLTSAKTSNKAAGKISDRTSTPTSTKTLATATALSPYN</sequence>
<protein>
    <submittedName>
        <fullName evidence="2">Uncharacterized protein</fullName>
    </submittedName>
</protein>
<evidence type="ECO:0000313" key="2">
    <source>
        <dbReference type="EMBL" id="CAF9906318.1"/>
    </source>
</evidence>
<dbReference type="AlphaFoldDB" id="A0A8H3EJ71"/>
<evidence type="ECO:0000256" key="1">
    <source>
        <dbReference type="SAM" id="MobiDB-lite"/>
    </source>
</evidence>
<feature type="region of interest" description="Disordered" evidence="1">
    <location>
        <begin position="301"/>
        <end position="358"/>
    </location>
</feature>
<feature type="compositionally biased region" description="Pro residues" evidence="1">
    <location>
        <begin position="153"/>
        <end position="169"/>
    </location>
</feature>
<proteinExistence type="predicted"/>
<organism evidence="2 3">
    <name type="scientific">Alectoria fallacina</name>
    <dbReference type="NCBI Taxonomy" id="1903189"/>
    <lineage>
        <taxon>Eukaryota</taxon>
        <taxon>Fungi</taxon>
        <taxon>Dikarya</taxon>
        <taxon>Ascomycota</taxon>
        <taxon>Pezizomycotina</taxon>
        <taxon>Lecanoromycetes</taxon>
        <taxon>OSLEUM clade</taxon>
        <taxon>Lecanoromycetidae</taxon>
        <taxon>Lecanorales</taxon>
        <taxon>Lecanorineae</taxon>
        <taxon>Parmeliaceae</taxon>
        <taxon>Alectoria</taxon>
    </lineage>
</organism>